<comment type="caution">
    <text evidence="3">The sequence shown here is derived from an EMBL/GenBank/DDBJ whole genome shotgun (WGS) entry which is preliminary data.</text>
</comment>
<protein>
    <submittedName>
        <fullName evidence="3">MR-MLE family protein</fullName>
    </submittedName>
</protein>
<dbReference type="CDD" id="cd03316">
    <property type="entry name" value="MR_like"/>
    <property type="match status" value="1"/>
</dbReference>
<dbReference type="PANTHER" id="PTHR48080">
    <property type="entry name" value="D-GALACTONATE DEHYDRATASE-RELATED"/>
    <property type="match status" value="1"/>
</dbReference>
<gene>
    <name evidence="3" type="ORF">A9B99_18895</name>
</gene>
<evidence type="ECO:0000313" key="4">
    <source>
        <dbReference type="Proteomes" id="UP000078225"/>
    </source>
</evidence>
<dbReference type="OrthoDB" id="103536at2"/>
<organism evidence="3 4">
    <name type="scientific">Mangrovibacter phragmitis</name>
    <dbReference type="NCBI Taxonomy" id="1691903"/>
    <lineage>
        <taxon>Bacteria</taxon>
        <taxon>Pseudomonadati</taxon>
        <taxon>Pseudomonadota</taxon>
        <taxon>Gammaproteobacteria</taxon>
        <taxon>Enterobacterales</taxon>
        <taxon>Enterobacteriaceae</taxon>
        <taxon>Mangrovibacter</taxon>
    </lineage>
</organism>
<dbReference type="GO" id="GO:0016829">
    <property type="term" value="F:lyase activity"/>
    <property type="evidence" value="ECO:0007669"/>
    <property type="project" value="UniProtKB-KW"/>
</dbReference>
<dbReference type="Gene3D" id="3.30.390.10">
    <property type="entry name" value="Enolase-like, N-terminal domain"/>
    <property type="match status" value="1"/>
</dbReference>
<dbReference type="AlphaFoldDB" id="A0A1B7L6J8"/>
<sequence length="390" mass="43090">MKIKDIEIFCADFEPSSPNEPVFIRINTDEGISGFGEAGVAYGNAKLGAIGQLQDFGKLIIGQDPFAIEKIWDQLYRDTFWGQGGGTIIFSAISAIDIALWDIKGKALNVPVYELLGGKSQDKVRAYASQIQFGWDNKEVPLPGITQLSDAAKKAVSEGYTAIKVDPLQRDIHGNKNKRNDGFLIHEKLKLCRDRLVAIREAIGDDVDIILELHAKTDFNSALQINKLIKDLNILYMEEPCVSLNAALFKELRNNVDVPLAAGERIFSRYGFRPFLENRSLDVIQPDIATCGGISEAKKICDMARIYDVLVQPHICGGPISVAAALQIEATIPNFCIHEHHIGNLSNFSRNLGEYDIQPIDGYITIPDRPGIGQNIPELIINKCNSIKIS</sequence>
<dbReference type="Pfam" id="PF13378">
    <property type="entry name" value="MR_MLE_C"/>
    <property type="match status" value="1"/>
</dbReference>
<dbReference type="InterPro" id="IPR018110">
    <property type="entry name" value="Mandel_Rmase/mucon_lact_enz_CS"/>
</dbReference>
<reference evidence="4" key="1">
    <citation type="submission" date="2016-05" db="EMBL/GenBank/DDBJ databases">
        <authorList>
            <person name="Behera P."/>
            <person name="Vaishampayan P."/>
            <person name="Singh N."/>
            <person name="Raina V."/>
            <person name="Suar M."/>
            <person name="Pattnaik A."/>
            <person name="Rastogi G."/>
        </authorList>
    </citation>
    <scope>NUCLEOTIDE SEQUENCE [LARGE SCALE GENOMIC DNA]</scope>
    <source>
        <strain evidence="4">MP23</strain>
    </source>
</reference>
<proteinExistence type="predicted"/>
<name>A0A1B7L6J8_9ENTR</name>
<evidence type="ECO:0000259" key="2">
    <source>
        <dbReference type="SMART" id="SM00922"/>
    </source>
</evidence>
<dbReference type="Proteomes" id="UP000078225">
    <property type="component" value="Unassembled WGS sequence"/>
</dbReference>
<keyword evidence="4" id="KW-1185">Reference proteome</keyword>
<dbReference type="PANTHER" id="PTHR48080:SF2">
    <property type="entry name" value="D-GALACTONATE DEHYDRATASE"/>
    <property type="match status" value="1"/>
</dbReference>
<dbReference type="Pfam" id="PF02746">
    <property type="entry name" value="MR_MLE_N"/>
    <property type="match status" value="1"/>
</dbReference>
<dbReference type="InterPro" id="IPR029065">
    <property type="entry name" value="Enolase_C-like"/>
</dbReference>
<dbReference type="SUPFAM" id="SSF51604">
    <property type="entry name" value="Enolase C-terminal domain-like"/>
    <property type="match status" value="1"/>
</dbReference>
<accession>A0A1B7L6J8</accession>
<dbReference type="InterPro" id="IPR013341">
    <property type="entry name" value="Mandelate_racemase_N_dom"/>
</dbReference>
<evidence type="ECO:0000313" key="3">
    <source>
        <dbReference type="EMBL" id="OAT77948.1"/>
    </source>
</evidence>
<dbReference type="STRING" id="1691903.A9B99_18895"/>
<dbReference type="SFLD" id="SFLDG00179">
    <property type="entry name" value="mandelate_racemase"/>
    <property type="match status" value="1"/>
</dbReference>
<dbReference type="InterPro" id="IPR013342">
    <property type="entry name" value="Mandelate_racemase_C"/>
</dbReference>
<dbReference type="SUPFAM" id="SSF54826">
    <property type="entry name" value="Enolase N-terminal domain-like"/>
    <property type="match status" value="1"/>
</dbReference>
<dbReference type="Gene3D" id="3.20.20.120">
    <property type="entry name" value="Enolase-like C-terminal domain"/>
    <property type="match status" value="1"/>
</dbReference>
<dbReference type="PROSITE" id="PS00908">
    <property type="entry name" value="MR_MLE_1"/>
    <property type="match status" value="1"/>
</dbReference>
<evidence type="ECO:0000256" key="1">
    <source>
        <dbReference type="ARBA" id="ARBA00023239"/>
    </source>
</evidence>
<dbReference type="GO" id="GO:0009063">
    <property type="term" value="P:amino acid catabolic process"/>
    <property type="evidence" value="ECO:0007669"/>
    <property type="project" value="InterPro"/>
</dbReference>
<feature type="domain" description="Mandelate racemase/muconate lactonizing enzyme C-terminal" evidence="2">
    <location>
        <begin position="145"/>
        <end position="259"/>
    </location>
</feature>
<dbReference type="RefSeq" id="WP_064595941.1">
    <property type="nucleotide sequence ID" value="NZ_LYRP01000003.1"/>
</dbReference>
<dbReference type="InterPro" id="IPR036849">
    <property type="entry name" value="Enolase-like_C_sf"/>
</dbReference>
<keyword evidence="1" id="KW-0456">Lyase</keyword>
<dbReference type="SFLD" id="SFLDS00001">
    <property type="entry name" value="Enolase"/>
    <property type="match status" value="1"/>
</dbReference>
<dbReference type="InterPro" id="IPR029017">
    <property type="entry name" value="Enolase-like_N"/>
</dbReference>
<dbReference type="InterPro" id="IPR034593">
    <property type="entry name" value="DgoD-like"/>
</dbReference>
<dbReference type="SMART" id="SM00922">
    <property type="entry name" value="MR_MLE"/>
    <property type="match status" value="1"/>
</dbReference>
<dbReference type="EMBL" id="LYRP01000003">
    <property type="protein sequence ID" value="OAT77948.1"/>
    <property type="molecule type" value="Genomic_DNA"/>
</dbReference>